<keyword evidence="2" id="KW-1185">Reference proteome</keyword>
<protein>
    <submittedName>
        <fullName evidence="1">18352_t:CDS:1</fullName>
    </submittedName>
</protein>
<comment type="caution">
    <text evidence="1">The sequence shown here is derived from an EMBL/GenBank/DDBJ whole genome shotgun (WGS) entry which is preliminary data.</text>
</comment>
<dbReference type="SUPFAM" id="SSF56672">
    <property type="entry name" value="DNA/RNA polymerases"/>
    <property type="match status" value="1"/>
</dbReference>
<proteinExistence type="predicted"/>
<dbReference type="InterPro" id="IPR043502">
    <property type="entry name" value="DNA/RNA_pol_sf"/>
</dbReference>
<dbReference type="AlphaFoldDB" id="A0A9N9KE82"/>
<reference evidence="1" key="1">
    <citation type="submission" date="2021-06" db="EMBL/GenBank/DDBJ databases">
        <authorList>
            <person name="Kallberg Y."/>
            <person name="Tangrot J."/>
            <person name="Rosling A."/>
        </authorList>
    </citation>
    <scope>NUCLEOTIDE SEQUENCE</scope>
    <source>
        <strain evidence="1">MA453B</strain>
    </source>
</reference>
<evidence type="ECO:0000313" key="1">
    <source>
        <dbReference type="EMBL" id="CAG8823365.1"/>
    </source>
</evidence>
<feature type="non-terminal residue" evidence="1">
    <location>
        <position position="1"/>
    </location>
</feature>
<dbReference type="EMBL" id="CAJVPY010063353">
    <property type="protein sequence ID" value="CAG8823365.1"/>
    <property type="molecule type" value="Genomic_DNA"/>
</dbReference>
<accession>A0A9N9KE82</accession>
<gene>
    <name evidence="1" type="ORF">DERYTH_LOCUS27486</name>
</gene>
<dbReference type="Proteomes" id="UP000789405">
    <property type="component" value="Unassembled WGS sequence"/>
</dbReference>
<dbReference type="OrthoDB" id="5920460at2759"/>
<sequence>QKRKIIPTIIKTKKEKIFSEKQTVIPPMTIMSIKILNLQENGIVGTPIQLAAKGLAIQQGRPNGDYILAMNIIWKILGDILTEYVDEFREKQEMGTSVNNNIIPDIQFVLNKKEHEIPENDKNQGIRKYTVEEEKIIKELCDDLEKNDVIYPGYSEWASNVQIITKKDGRKAIVIDYRRLNKHL</sequence>
<evidence type="ECO:0000313" key="2">
    <source>
        <dbReference type="Proteomes" id="UP000789405"/>
    </source>
</evidence>
<dbReference type="Gene3D" id="3.10.10.10">
    <property type="entry name" value="HIV Type 1 Reverse Transcriptase, subunit A, domain 1"/>
    <property type="match status" value="1"/>
</dbReference>
<name>A0A9N9KE82_9GLOM</name>
<organism evidence="1 2">
    <name type="scientific">Dentiscutata erythropus</name>
    <dbReference type="NCBI Taxonomy" id="1348616"/>
    <lineage>
        <taxon>Eukaryota</taxon>
        <taxon>Fungi</taxon>
        <taxon>Fungi incertae sedis</taxon>
        <taxon>Mucoromycota</taxon>
        <taxon>Glomeromycotina</taxon>
        <taxon>Glomeromycetes</taxon>
        <taxon>Diversisporales</taxon>
        <taxon>Gigasporaceae</taxon>
        <taxon>Dentiscutata</taxon>
    </lineage>
</organism>
<feature type="non-terminal residue" evidence="1">
    <location>
        <position position="184"/>
    </location>
</feature>